<feature type="compositionally biased region" description="Low complexity" evidence="2">
    <location>
        <begin position="267"/>
        <end position="284"/>
    </location>
</feature>
<dbReference type="PANTHER" id="PTHR46007:SF8">
    <property type="entry name" value="C2H2-TYPE DOMAIN-CONTAINING PROTEIN"/>
    <property type="match status" value="1"/>
</dbReference>
<feature type="region of interest" description="Disordered" evidence="2">
    <location>
        <begin position="554"/>
        <end position="615"/>
    </location>
</feature>
<dbReference type="GeneID" id="17356862"/>
<dbReference type="EMBL" id="GL433839">
    <property type="protein sequence ID" value="EFN57489.1"/>
    <property type="molecule type" value="Genomic_DNA"/>
</dbReference>
<feature type="compositionally biased region" description="Low complexity" evidence="2">
    <location>
        <begin position="456"/>
        <end position="478"/>
    </location>
</feature>
<reference evidence="3 4" key="1">
    <citation type="journal article" date="2010" name="Plant Cell">
        <title>The Chlorella variabilis NC64A genome reveals adaptation to photosymbiosis, coevolution with viruses, and cryptic sex.</title>
        <authorList>
            <person name="Blanc G."/>
            <person name="Duncan G."/>
            <person name="Agarkova I."/>
            <person name="Borodovsky M."/>
            <person name="Gurnon J."/>
            <person name="Kuo A."/>
            <person name="Lindquist E."/>
            <person name="Lucas S."/>
            <person name="Pangilinan J."/>
            <person name="Polle J."/>
            <person name="Salamov A."/>
            <person name="Terry A."/>
            <person name="Yamada T."/>
            <person name="Dunigan D.D."/>
            <person name="Grigoriev I.V."/>
            <person name="Claverie J.M."/>
            <person name="Van Etten J.L."/>
        </authorList>
    </citation>
    <scope>NUCLEOTIDE SEQUENCE [LARGE SCALE GENOMIC DNA]</scope>
    <source>
        <strain evidence="3 4">NC64A</strain>
    </source>
</reference>
<feature type="compositionally biased region" description="Acidic residues" evidence="2">
    <location>
        <begin position="554"/>
        <end position="568"/>
    </location>
</feature>
<feature type="region of interest" description="Disordered" evidence="2">
    <location>
        <begin position="1376"/>
        <end position="1447"/>
    </location>
</feature>
<dbReference type="GO" id="GO:0045944">
    <property type="term" value="P:positive regulation of transcription by RNA polymerase II"/>
    <property type="evidence" value="ECO:0007669"/>
    <property type="project" value="TreeGrafter"/>
</dbReference>
<protein>
    <submittedName>
        <fullName evidence="3">Uncharacterized protein</fullName>
    </submittedName>
</protein>
<sequence length="1596" mass="168894">MENLALATLKVSTSVSVALEAALRPRKQKPAQAATTRPAKRPANGAAKAGVAKRRRGAGPAASPPAAVAAKAEWDHADVEGLANDSDLEDLDGRQRQGAGAATGREAVAGAREQGCMDSEEDVPLGQLRAMQRQRRKGARLQAAQPAGLPGGVNHRQQQQTQVTVNVEKPPQPQNGRREKLGSGGGIPTPNNGSLAAATAAAADAALLEASGSVELTGATQQRQQRRQHAAAAPTPASFAIPKVQPAAQSPHHRQSMAGDAPRSLWQQQQQPSHRQQYPSAADPAAPALVDAHNVAGVLILKDEITRAVAIERALLAADTGLSLLSGLVVRIKVRSYVLRQIDYLSLEDGMLHFKYHSVCCKPAQVSSRDPATAAGQLTPAELQEFGARMEEAGEAWTVGKVARLWWQHRLVVRWLADLPLKPGALPCIAGDLENEEGPASLLSHIHLDHHHHRPQQQQQQQQERHNQQQQQQQQQQQPSPPQPPIPQYQPPSDPRIGLVRSHKPLPPPLPHEATIPLNACGHAPPAAARVAPATAAAGRQQEHHVQLPYLMQDSDDEDEGGEEEQQQEEAKRQRHQPAPPLPTAPPPGPAGGAVLPAGGPAADPRPAAAAPSRAAVIRKNSHPFAVKLRTAAAQAKAADADAKAAEAKAAAAKAAAGLAVVPAGNNSMVAAQGYPGGAWGPGLPLHPSTSLALIGGQLYAPGSMGYPGATMPPMDPASFAMYAQMQAAAWQQQQYAALAGHYFAQGGSGYGYDRSGAYAAWGPEQPPGMPPPPPPPPSAPSGAAADPAAADAEEREHRRQEQVRQVQGVEIVELLAGQEAAGAADGGAAGSPRPPAELPPADLDSDFWDPTWMLERRLLQLLGEQGPQPYYTLLSALGEEQHRLPPYLAEAPGEAPVSTLERLLRHRPHLFRVVLGDTIQPAPGASRFLAFKRRLLELLAAYPQHRAPLSELQAAVKRVKRLRLEGKQASEAFQRSWPGHGHALQARSSLDHFCRTYLHDCVPAGAPQAPQFAKHCFFSCKSSPTCPCSHAPPRFEAPSPPVLSTLVKPKVDAMWKQRNAALEAAAAAAASGTALAPASAAPGRPDGCVEAAPSRSPQQDRLAERAGDEEQQQEGSLPATEVVGPASQEAPSQSPTVDAAEAGAELIGAAEDACEQREVSSRAAASARAGQQLAAAGAAPLLLTGAPATRHAIEQRDPPAVGYAAGSTWRGSVRLEDGEAVPEVGTWWGPDGAAGGCALLPPGFDLQLTDGDECGDTELVAAVEAWSGLGAPCCLLRSVCDEADNVDAAATHEVMVESLETKSRGYLVGSHGVEQPKQQLLVAPLSMLEVQLEGMEGRRPLLAQLQAAAAAAANADAGEGCERRHLLAVLPLFREAPPLDGGSTPAATGSRLTPDMGTLRQQRQPGEQQQGHERDSGGSAPPPQEPEPQQERPPSPQQEQEQCEDPTWRLESECIQQLGCRGRLALSELRCGKRLPEYLAREGEREAHTFQRFVKERQHLFSVEGEGDSLLVKAVPGAEGFLRLKHAVLDLLAGCPTHRRKASQLQDALRSRITGTGGKLEEQALSNLGAFCRAHLSDCVWDDYGGTLALRPCDR</sequence>
<dbReference type="PANTHER" id="PTHR46007">
    <property type="entry name" value="MEDIATOR OF RNA POLYMERASE II TRANSCRIPTION SUBUNIT 12"/>
    <property type="match status" value="1"/>
</dbReference>
<feature type="compositionally biased region" description="Low complexity" evidence="2">
    <location>
        <begin position="96"/>
        <end position="107"/>
    </location>
</feature>
<feature type="region of interest" description="Disordered" evidence="2">
    <location>
        <begin position="821"/>
        <end position="844"/>
    </location>
</feature>
<dbReference type="InParanoid" id="E1Z9B4"/>
<evidence type="ECO:0000313" key="4">
    <source>
        <dbReference type="Proteomes" id="UP000008141"/>
    </source>
</evidence>
<keyword evidence="4" id="KW-1185">Reference proteome</keyword>
<dbReference type="GO" id="GO:0003713">
    <property type="term" value="F:transcription coactivator activity"/>
    <property type="evidence" value="ECO:0007669"/>
    <property type="project" value="TreeGrafter"/>
</dbReference>
<feature type="coiled-coil region" evidence="1">
    <location>
        <begin position="629"/>
        <end position="656"/>
    </location>
</feature>
<gene>
    <name evidence="3" type="ORF">CHLNCDRAFT_143021</name>
</gene>
<dbReference type="OrthoDB" id="10690696at2759"/>
<feature type="compositionally biased region" description="Low complexity" evidence="2">
    <location>
        <begin position="781"/>
        <end position="791"/>
    </location>
</feature>
<dbReference type="InterPro" id="IPR051647">
    <property type="entry name" value="Mediator_comp_sub12"/>
</dbReference>
<name>E1Z9B4_CHLVA</name>
<feature type="compositionally biased region" description="Low complexity" evidence="2">
    <location>
        <begin position="593"/>
        <end position="615"/>
    </location>
</feature>
<feature type="compositionally biased region" description="Basic and acidic residues" evidence="2">
    <location>
        <begin position="793"/>
        <end position="803"/>
    </location>
</feature>
<evidence type="ECO:0000256" key="1">
    <source>
        <dbReference type="SAM" id="Coils"/>
    </source>
</evidence>
<dbReference type="KEGG" id="cvr:CHLNCDRAFT_143021"/>
<dbReference type="GO" id="GO:0016592">
    <property type="term" value="C:mediator complex"/>
    <property type="evidence" value="ECO:0007669"/>
    <property type="project" value="TreeGrafter"/>
</dbReference>
<organism evidence="4">
    <name type="scientific">Chlorella variabilis</name>
    <name type="common">Green alga</name>
    <dbReference type="NCBI Taxonomy" id="554065"/>
    <lineage>
        <taxon>Eukaryota</taxon>
        <taxon>Viridiplantae</taxon>
        <taxon>Chlorophyta</taxon>
        <taxon>core chlorophytes</taxon>
        <taxon>Trebouxiophyceae</taxon>
        <taxon>Chlorellales</taxon>
        <taxon>Chlorellaceae</taxon>
        <taxon>Chlorella clade</taxon>
        <taxon>Chlorella</taxon>
    </lineage>
</organism>
<feature type="region of interest" description="Disordered" evidence="2">
    <location>
        <begin position="1078"/>
        <end position="1140"/>
    </location>
</feature>
<feature type="compositionally biased region" description="Pro residues" evidence="2">
    <location>
        <begin position="479"/>
        <end position="494"/>
    </location>
</feature>
<feature type="region of interest" description="Disordered" evidence="2">
    <location>
        <begin position="450"/>
        <end position="521"/>
    </location>
</feature>
<accession>E1Z9B4</accession>
<dbReference type="RefSeq" id="XP_005849591.1">
    <property type="nucleotide sequence ID" value="XM_005849529.1"/>
</dbReference>
<dbReference type="Proteomes" id="UP000008141">
    <property type="component" value="Unassembled WGS sequence"/>
</dbReference>
<feature type="compositionally biased region" description="Pro residues" evidence="2">
    <location>
        <begin position="1421"/>
        <end position="1437"/>
    </location>
</feature>
<evidence type="ECO:0000313" key="3">
    <source>
        <dbReference type="EMBL" id="EFN57489.1"/>
    </source>
</evidence>
<feature type="region of interest" description="Disordered" evidence="2">
    <location>
        <begin position="762"/>
        <end position="806"/>
    </location>
</feature>
<feature type="compositionally biased region" description="Low complexity" evidence="2">
    <location>
        <begin position="41"/>
        <end position="50"/>
    </location>
</feature>
<feature type="compositionally biased region" description="Pro residues" evidence="2">
    <location>
        <begin position="765"/>
        <end position="780"/>
    </location>
</feature>
<proteinExistence type="predicted"/>
<feature type="region of interest" description="Disordered" evidence="2">
    <location>
        <begin position="217"/>
        <end position="284"/>
    </location>
</feature>
<feature type="compositionally biased region" description="Pro residues" evidence="2">
    <location>
        <begin position="578"/>
        <end position="590"/>
    </location>
</feature>
<feature type="compositionally biased region" description="Low complexity" evidence="2">
    <location>
        <begin position="1401"/>
        <end position="1410"/>
    </location>
</feature>
<evidence type="ECO:0000256" key="2">
    <source>
        <dbReference type="SAM" id="MobiDB-lite"/>
    </source>
</evidence>
<feature type="compositionally biased region" description="Low complexity" evidence="2">
    <location>
        <begin position="58"/>
        <end position="71"/>
    </location>
</feature>
<keyword evidence="1" id="KW-0175">Coiled coil</keyword>
<feature type="region of interest" description="Disordered" evidence="2">
    <location>
        <begin position="22"/>
        <end position="193"/>
    </location>
</feature>